<sequence length="71" mass="7694">MERTIGTVLVALGIAAVVIGLLVRVGAFSWFGRLPGDLRFEGESSQVFIPITSMLIVSVVLSLLLSFLFNR</sequence>
<feature type="transmembrane region" description="Helical" evidence="1">
    <location>
        <begin position="47"/>
        <end position="69"/>
    </location>
</feature>
<dbReference type="RefSeq" id="WP_131155315.1">
    <property type="nucleotide sequence ID" value="NZ_CP036402.1"/>
</dbReference>
<gene>
    <name evidence="2" type="ORF">ER308_12580</name>
</gene>
<keyword evidence="3" id="KW-1185">Reference proteome</keyword>
<keyword evidence="1" id="KW-0472">Membrane</keyword>
<dbReference type="PANTHER" id="PTHR36443:SF1">
    <property type="entry name" value="BSR5223 PROTEIN"/>
    <property type="match status" value="1"/>
</dbReference>
<evidence type="ECO:0000313" key="3">
    <source>
        <dbReference type="Proteomes" id="UP000291469"/>
    </source>
</evidence>
<protein>
    <submittedName>
        <fullName evidence="2">DUF2905 domain-containing protein</fullName>
    </submittedName>
</protein>
<evidence type="ECO:0000256" key="1">
    <source>
        <dbReference type="SAM" id="Phobius"/>
    </source>
</evidence>
<dbReference type="EMBL" id="CP036402">
    <property type="protein sequence ID" value="QBI20318.1"/>
    <property type="molecule type" value="Genomic_DNA"/>
</dbReference>
<dbReference type="Pfam" id="PF11146">
    <property type="entry name" value="DUF2905"/>
    <property type="match status" value="1"/>
</dbReference>
<evidence type="ECO:0000313" key="2">
    <source>
        <dbReference type="EMBL" id="QBI20318.1"/>
    </source>
</evidence>
<accession>A0A411YGH3</accession>
<dbReference type="PANTHER" id="PTHR36443">
    <property type="entry name" value="BSR5223 PROTEIN"/>
    <property type="match status" value="1"/>
</dbReference>
<dbReference type="KEGG" id="erz:ER308_12580"/>
<reference evidence="2 3" key="1">
    <citation type="submission" date="2019-01" db="EMBL/GenBank/DDBJ databases">
        <title>Egibacter rhizosphaerae EGI 80759T.</title>
        <authorList>
            <person name="Chen D.-D."/>
            <person name="Tian Y."/>
            <person name="Jiao J.-Y."/>
            <person name="Zhang X.-T."/>
            <person name="Zhang Y.-G."/>
            <person name="Zhang Y."/>
            <person name="Xiao M."/>
            <person name="Shu W.-S."/>
            <person name="Li W.-J."/>
        </authorList>
    </citation>
    <scope>NUCLEOTIDE SEQUENCE [LARGE SCALE GENOMIC DNA]</scope>
    <source>
        <strain evidence="2 3">EGI 80759</strain>
    </source>
</reference>
<proteinExistence type="predicted"/>
<keyword evidence="1" id="KW-0812">Transmembrane</keyword>
<keyword evidence="1" id="KW-1133">Transmembrane helix</keyword>
<dbReference type="InterPro" id="IPR021320">
    <property type="entry name" value="DUF2905"/>
</dbReference>
<feature type="transmembrane region" description="Helical" evidence="1">
    <location>
        <begin position="7"/>
        <end position="27"/>
    </location>
</feature>
<organism evidence="2 3">
    <name type="scientific">Egibacter rhizosphaerae</name>
    <dbReference type="NCBI Taxonomy" id="1670831"/>
    <lineage>
        <taxon>Bacteria</taxon>
        <taxon>Bacillati</taxon>
        <taxon>Actinomycetota</taxon>
        <taxon>Nitriliruptoria</taxon>
        <taxon>Egibacterales</taxon>
        <taxon>Egibacteraceae</taxon>
        <taxon>Egibacter</taxon>
    </lineage>
</organism>
<dbReference type="OrthoDB" id="4749304at2"/>
<dbReference type="AlphaFoldDB" id="A0A411YGH3"/>
<dbReference type="Proteomes" id="UP000291469">
    <property type="component" value="Chromosome"/>
</dbReference>
<name>A0A411YGH3_9ACTN</name>